<dbReference type="EMBL" id="BGZK01000752">
    <property type="protein sequence ID" value="GBP59083.1"/>
    <property type="molecule type" value="Genomic_DNA"/>
</dbReference>
<evidence type="ECO:0000313" key="1">
    <source>
        <dbReference type="EMBL" id="GBP59083.1"/>
    </source>
</evidence>
<proteinExistence type="predicted"/>
<sequence>MNCNLEEVQRGEANEQTTVRVAPNDPQYHGLVASGGRDGPRVNLDTSARREIIISNPAFDPDPDTALDYESREEEFATDHGYANWITDQLCVAYAVGYLAKPADIRDIPFRNLVYLRPRYSGPRALHSRAVEIERCSRPSSSKRRQRSGPKG</sequence>
<organism evidence="1 2">
    <name type="scientific">Eumeta variegata</name>
    <name type="common">Bagworm moth</name>
    <name type="synonym">Eumeta japonica</name>
    <dbReference type="NCBI Taxonomy" id="151549"/>
    <lineage>
        <taxon>Eukaryota</taxon>
        <taxon>Metazoa</taxon>
        <taxon>Ecdysozoa</taxon>
        <taxon>Arthropoda</taxon>
        <taxon>Hexapoda</taxon>
        <taxon>Insecta</taxon>
        <taxon>Pterygota</taxon>
        <taxon>Neoptera</taxon>
        <taxon>Endopterygota</taxon>
        <taxon>Lepidoptera</taxon>
        <taxon>Glossata</taxon>
        <taxon>Ditrysia</taxon>
        <taxon>Tineoidea</taxon>
        <taxon>Psychidae</taxon>
        <taxon>Oiketicinae</taxon>
        <taxon>Eumeta</taxon>
    </lineage>
</organism>
<protein>
    <submittedName>
        <fullName evidence="1">Uncharacterized protein</fullName>
    </submittedName>
</protein>
<comment type="caution">
    <text evidence="1">The sequence shown here is derived from an EMBL/GenBank/DDBJ whole genome shotgun (WGS) entry which is preliminary data.</text>
</comment>
<accession>A0A4C1X7D2</accession>
<reference evidence="1 2" key="1">
    <citation type="journal article" date="2019" name="Commun. Biol.">
        <title>The bagworm genome reveals a unique fibroin gene that provides high tensile strength.</title>
        <authorList>
            <person name="Kono N."/>
            <person name="Nakamura H."/>
            <person name="Ohtoshi R."/>
            <person name="Tomita M."/>
            <person name="Numata K."/>
            <person name="Arakawa K."/>
        </authorList>
    </citation>
    <scope>NUCLEOTIDE SEQUENCE [LARGE SCALE GENOMIC DNA]</scope>
</reference>
<keyword evidence="2" id="KW-1185">Reference proteome</keyword>
<gene>
    <name evidence="1" type="ORF">EVAR_48058_1</name>
</gene>
<dbReference type="AlphaFoldDB" id="A0A4C1X7D2"/>
<evidence type="ECO:0000313" key="2">
    <source>
        <dbReference type="Proteomes" id="UP000299102"/>
    </source>
</evidence>
<dbReference type="Proteomes" id="UP000299102">
    <property type="component" value="Unassembled WGS sequence"/>
</dbReference>
<name>A0A4C1X7D2_EUMVA</name>